<dbReference type="RefSeq" id="XP_002422772.1">
    <property type="nucleotide sequence ID" value="XM_002422727.1"/>
</dbReference>
<feature type="coiled-coil region" evidence="1">
    <location>
        <begin position="37"/>
        <end position="128"/>
    </location>
</feature>
<dbReference type="Proteomes" id="UP000009046">
    <property type="component" value="Unassembled WGS sequence"/>
</dbReference>
<reference evidence="2" key="1">
    <citation type="submission" date="2007-04" db="EMBL/GenBank/DDBJ databases">
        <title>Annotation of Pediculus humanus corporis strain USDA.</title>
        <authorList>
            <person name="Kirkness E."/>
            <person name="Hannick L."/>
            <person name="Hass B."/>
            <person name="Bruggner R."/>
            <person name="Lawson D."/>
            <person name="Bidwell S."/>
            <person name="Joardar V."/>
            <person name="Caler E."/>
            <person name="Walenz B."/>
            <person name="Inman J."/>
            <person name="Schobel S."/>
            <person name="Galinsky K."/>
            <person name="Amedeo P."/>
            <person name="Strausberg R."/>
        </authorList>
    </citation>
    <scope>NUCLEOTIDE SEQUENCE</scope>
    <source>
        <strain evidence="2">USDA</strain>
    </source>
</reference>
<keyword evidence="4" id="KW-1185">Reference proteome</keyword>
<evidence type="ECO:0000256" key="1">
    <source>
        <dbReference type="SAM" id="Coils"/>
    </source>
</evidence>
<dbReference type="KEGG" id="phu:Phum_PHUM012420"/>
<evidence type="ECO:0000313" key="3">
    <source>
        <dbReference type="EnsemblMetazoa" id="PHUM012420-PA"/>
    </source>
</evidence>
<name>E0V9H8_PEDHC</name>
<dbReference type="EMBL" id="DS234994">
    <property type="protein sequence ID" value="EEB10034.1"/>
    <property type="molecule type" value="Genomic_DNA"/>
</dbReference>
<reference evidence="3" key="3">
    <citation type="submission" date="2020-05" db="UniProtKB">
        <authorList>
            <consortium name="EnsemblMetazoa"/>
        </authorList>
    </citation>
    <scope>IDENTIFICATION</scope>
    <source>
        <strain evidence="3">USDA</strain>
    </source>
</reference>
<reference evidence="2" key="2">
    <citation type="submission" date="2007-04" db="EMBL/GenBank/DDBJ databases">
        <title>The genome of the human body louse.</title>
        <authorList>
            <consortium name="The Human Body Louse Genome Consortium"/>
            <person name="Kirkness E."/>
            <person name="Walenz B."/>
            <person name="Hass B."/>
            <person name="Bruggner R."/>
            <person name="Strausberg R."/>
        </authorList>
    </citation>
    <scope>NUCLEOTIDE SEQUENCE</scope>
    <source>
        <strain evidence="2">USDA</strain>
    </source>
</reference>
<proteinExistence type="predicted"/>
<dbReference type="CTD" id="8233783"/>
<dbReference type="GeneID" id="8233783"/>
<protein>
    <submittedName>
        <fullName evidence="2 3">Uncharacterized protein</fullName>
    </submittedName>
</protein>
<accession>E0V9H8</accession>
<dbReference type="EMBL" id="AAZO01000148">
    <property type="status" value="NOT_ANNOTATED_CDS"/>
    <property type="molecule type" value="Genomic_DNA"/>
</dbReference>
<sequence length="166" mass="19561">MSDFKQASNIAMGETINKLIRDNITLGNMLTCIQETIEEARKNYNTIHSQLLEAENKILKQRNEIKLETVETLVKVQEDLYERIKHCKKLVKINRRLQRQITEEECKLKEKNEDFKNLTKILDNTEQKFNSVTKMFAAMQKEVVQLEFSIFEVALKVKEAIEIEVR</sequence>
<dbReference type="InParanoid" id="E0V9H8"/>
<dbReference type="EnsemblMetazoa" id="PHUM012420-RA">
    <property type="protein sequence ID" value="PHUM012420-PA"/>
    <property type="gene ID" value="PHUM012420"/>
</dbReference>
<organism>
    <name type="scientific">Pediculus humanus subsp. corporis</name>
    <name type="common">Body louse</name>
    <dbReference type="NCBI Taxonomy" id="121224"/>
    <lineage>
        <taxon>Eukaryota</taxon>
        <taxon>Metazoa</taxon>
        <taxon>Ecdysozoa</taxon>
        <taxon>Arthropoda</taxon>
        <taxon>Hexapoda</taxon>
        <taxon>Insecta</taxon>
        <taxon>Pterygota</taxon>
        <taxon>Neoptera</taxon>
        <taxon>Paraneoptera</taxon>
        <taxon>Psocodea</taxon>
        <taxon>Troctomorpha</taxon>
        <taxon>Phthiraptera</taxon>
        <taxon>Anoplura</taxon>
        <taxon>Pediculidae</taxon>
        <taxon>Pediculus</taxon>
    </lineage>
</organism>
<dbReference type="VEuPathDB" id="VectorBase:PHUM012420"/>
<dbReference type="HOGENOM" id="CLU_1604681_0_0_1"/>
<gene>
    <name evidence="3" type="primary">8233783</name>
    <name evidence="2" type="ORF">Phum_PHUM012420</name>
</gene>
<evidence type="ECO:0000313" key="4">
    <source>
        <dbReference type="Proteomes" id="UP000009046"/>
    </source>
</evidence>
<evidence type="ECO:0000313" key="2">
    <source>
        <dbReference type="EMBL" id="EEB10034.1"/>
    </source>
</evidence>
<keyword evidence="1" id="KW-0175">Coiled coil</keyword>
<dbReference type="AlphaFoldDB" id="E0V9H8"/>